<dbReference type="Proteomes" id="UP000305681">
    <property type="component" value="Unassembled WGS sequence"/>
</dbReference>
<keyword evidence="1" id="KW-0732">Signal</keyword>
<protein>
    <recommendedName>
        <fullName evidence="4">Lipoprotein</fullName>
    </recommendedName>
</protein>
<feature type="signal peptide" evidence="1">
    <location>
        <begin position="1"/>
        <end position="17"/>
    </location>
</feature>
<comment type="caution">
    <text evidence="2">The sequence shown here is derived from an EMBL/GenBank/DDBJ whole genome shotgun (WGS) entry which is preliminary data.</text>
</comment>
<evidence type="ECO:0000256" key="1">
    <source>
        <dbReference type="SAM" id="SignalP"/>
    </source>
</evidence>
<proteinExistence type="predicted"/>
<dbReference type="PROSITE" id="PS51257">
    <property type="entry name" value="PROKAR_LIPOPROTEIN"/>
    <property type="match status" value="1"/>
</dbReference>
<evidence type="ECO:0000313" key="2">
    <source>
        <dbReference type="EMBL" id="TNC78299.1"/>
    </source>
</evidence>
<evidence type="ECO:0008006" key="4">
    <source>
        <dbReference type="Google" id="ProtNLM"/>
    </source>
</evidence>
<dbReference type="AlphaFoldDB" id="A0A5C4P133"/>
<gene>
    <name evidence="2" type="ORF">FHI69_03125</name>
</gene>
<sequence>MKTIFAISAACLLAACAVPPDGQDFNSFREDCIAASDTALDAAKVMMTGAPNWKVWDAMKPALDAKPERTSHLHYAAVRFTLELRHDPLYTRNKTFLNCLAGDFNQATHSPNRIKRSPAP</sequence>
<evidence type="ECO:0000313" key="3">
    <source>
        <dbReference type="Proteomes" id="UP000305681"/>
    </source>
</evidence>
<feature type="chain" id="PRO_5023027827" description="Lipoprotein" evidence="1">
    <location>
        <begin position="18"/>
        <end position="120"/>
    </location>
</feature>
<dbReference type="RefSeq" id="WP_139089465.1">
    <property type="nucleotide sequence ID" value="NZ_VDGE01000001.1"/>
</dbReference>
<accession>A0A5C4P133</accession>
<name>A0A5C4P133_9BURK</name>
<organism evidence="2 3">
    <name type="scientific">Janthinobacterium lividum</name>
    <dbReference type="NCBI Taxonomy" id="29581"/>
    <lineage>
        <taxon>Bacteria</taxon>
        <taxon>Pseudomonadati</taxon>
        <taxon>Pseudomonadota</taxon>
        <taxon>Betaproteobacteria</taxon>
        <taxon>Burkholderiales</taxon>
        <taxon>Oxalobacteraceae</taxon>
        <taxon>Janthinobacterium</taxon>
    </lineage>
</organism>
<reference evidence="2 3" key="1">
    <citation type="submission" date="2019-06" db="EMBL/GenBank/DDBJ databases">
        <title>Genome sequence of Janthinobacterium lividum UCD_MED1.</title>
        <authorList>
            <person name="De Leon M.E."/>
            <person name="Jospin G."/>
        </authorList>
    </citation>
    <scope>NUCLEOTIDE SEQUENCE [LARGE SCALE GENOMIC DNA]</scope>
    <source>
        <strain evidence="2 3">UCD_MED1</strain>
    </source>
</reference>
<dbReference type="EMBL" id="VDGE01000001">
    <property type="protein sequence ID" value="TNC78299.1"/>
    <property type="molecule type" value="Genomic_DNA"/>
</dbReference>